<dbReference type="OrthoDB" id="429145at2759"/>
<evidence type="ECO:0000313" key="2">
    <source>
        <dbReference type="EMBL" id="OWP01759.1"/>
    </source>
</evidence>
<dbReference type="InterPro" id="IPR001148">
    <property type="entry name" value="CA_dom"/>
</dbReference>
<reference evidence="2 3" key="1">
    <citation type="submission" date="2017-04" db="EMBL/GenBank/DDBJ databases">
        <title>Draft genome sequence of Marssonina coronaria NL1: causal agent of apple blotch.</title>
        <authorList>
            <person name="Cheng Q."/>
        </authorList>
    </citation>
    <scope>NUCLEOTIDE SEQUENCE [LARGE SCALE GENOMIC DNA]</scope>
    <source>
        <strain evidence="2 3">NL1</strain>
    </source>
</reference>
<protein>
    <recommendedName>
        <fullName evidence="1">Alpha-carbonic anhydrase domain-containing protein</fullName>
    </recommendedName>
</protein>
<keyword evidence="3" id="KW-1185">Reference proteome</keyword>
<dbReference type="SUPFAM" id="SSF51069">
    <property type="entry name" value="Carbonic anhydrase"/>
    <property type="match status" value="1"/>
</dbReference>
<dbReference type="Proteomes" id="UP000242519">
    <property type="component" value="Unassembled WGS sequence"/>
</dbReference>
<proteinExistence type="predicted"/>
<evidence type="ECO:0000259" key="1">
    <source>
        <dbReference type="PROSITE" id="PS51144"/>
    </source>
</evidence>
<evidence type="ECO:0000313" key="3">
    <source>
        <dbReference type="Proteomes" id="UP000242519"/>
    </source>
</evidence>
<accession>A0A218Z132</accession>
<dbReference type="EMBL" id="MZNU01000259">
    <property type="protein sequence ID" value="OWP01759.1"/>
    <property type="molecule type" value="Genomic_DNA"/>
</dbReference>
<gene>
    <name evidence="2" type="ORF">B2J93_3421</name>
</gene>
<dbReference type="PROSITE" id="PS51144">
    <property type="entry name" value="ALPHA_CA_2"/>
    <property type="match status" value="1"/>
</dbReference>
<sequence>MEAHFVHNSTGGEMAVIGFPIQVGSISDPFLDSVLSHIGYLQSHNESAILPFLDFSTITQHFAQDMVFR</sequence>
<organism evidence="2 3">
    <name type="scientific">Diplocarpon coronariae</name>
    <dbReference type="NCBI Taxonomy" id="2795749"/>
    <lineage>
        <taxon>Eukaryota</taxon>
        <taxon>Fungi</taxon>
        <taxon>Dikarya</taxon>
        <taxon>Ascomycota</taxon>
        <taxon>Pezizomycotina</taxon>
        <taxon>Leotiomycetes</taxon>
        <taxon>Helotiales</taxon>
        <taxon>Drepanopezizaceae</taxon>
        <taxon>Diplocarpon</taxon>
    </lineage>
</organism>
<dbReference type="AlphaFoldDB" id="A0A218Z132"/>
<comment type="caution">
    <text evidence="2">The sequence shown here is derived from an EMBL/GenBank/DDBJ whole genome shotgun (WGS) entry which is preliminary data.</text>
</comment>
<feature type="domain" description="Alpha-carbonic anhydrase" evidence="1">
    <location>
        <begin position="1"/>
        <end position="69"/>
    </location>
</feature>
<dbReference type="InParanoid" id="A0A218Z132"/>
<dbReference type="Gene3D" id="3.10.200.10">
    <property type="entry name" value="Alpha carbonic anhydrase"/>
    <property type="match status" value="1"/>
</dbReference>
<dbReference type="InterPro" id="IPR036398">
    <property type="entry name" value="CA_dom_sf"/>
</dbReference>
<name>A0A218Z132_9HELO</name>